<reference evidence="1" key="1">
    <citation type="submission" date="2022-11" db="EMBL/GenBank/DDBJ databases">
        <authorList>
            <person name="Hyden B.L."/>
            <person name="Feng K."/>
            <person name="Yates T."/>
            <person name="Jawdy S."/>
            <person name="Smart L.B."/>
            <person name="Muchero W."/>
        </authorList>
    </citation>
    <scope>NUCLEOTIDE SEQUENCE</scope>
    <source>
        <tissue evidence="1">Shoot tip</tissue>
    </source>
</reference>
<name>A0A9Q0TL32_SALPP</name>
<dbReference type="AlphaFoldDB" id="A0A9Q0TL32"/>
<reference evidence="1" key="2">
    <citation type="journal article" date="2023" name="Int. J. Mol. Sci.">
        <title>De Novo Assembly and Annotation of 11 Diverse Shrub Willow (Salix) Genomes Reveals Novel Gene Organization in Sex-Linked Regions.</title>
        <authorList>
            <person name="Hyden B."/>
            <person name="Feng K."/>
            <person name="Yates T.B."/>
            <person name="Jawdy S."/>
            <person name="Cereghino C."/>
            <person name="Smart L.B."/>
            <person name="Muchero W."/>
        </authorList>
    </citation>
    <scope>NUCLEOTIDE SEQUENCE</scope>
    <source>
        <tissue evidence="1">Shoot tip</tissue>
    </source>
</reference>
<evidence type="ECO:0000313" key="1">
    <source>
        <dbReference type="EMBL" id="KAJ6713510.1"/>
    </source>
</evidence>
<organism evidence="1 2">
    <name type="scientific">Salix purpurea</name>
    <name type="common">Purple osier willow</name>
    <dbReference type="NCBI Taxonomy" id="77065"/>
    <lineage>
        <taxon>Eukaryota</taxon>
        <taxon>Viridiplantae</taxon>
        <taxon>Streptophyta</taxon>
        <taxon>Embryophyta</taxon>
        <taxon>Tracheophyta</taxon>
        <taxon>Spermatophyta</taxon>
        <taxon>Magnoliopsida</taxon>
        <taxon>eudicotyledons</taxon>
        <taxon>Gunneridae</taxon>
        <taxon>Pentapetalae</taxon>
        <taxon>rosids</taxon>
        <taxon>fabids</taxon>
        <taxon>Malpighiales</taxon>
        <taxon>Salicaceae</taxon>
        <taxon>Saliceae</taxon>
        <taxon>Salix</taxon>
    </lineage>
</organism>
<dbReference type="Proteomes" id="UP001151532">
    <property type="component" value="Chromosome 1"/>
</dbReference>
<comment type="caution">
    <text evidence="1">The sequence shown here is derived from an EMBL/GenBank/DDBJ whole genome shotgun (WGS) entry which is preliminary data.</text>
</comment>
<gene>
    <name evidence="1" type="ORF">OIU79_009488</name>
</gene>
<evidence type="ECO:0000313" key="2">
    <source>
        <dbReference type="Proteomes" id="UP001151532"/>
    </source>
</evidence>
<protein>
    <submittedName>
        <fullName evidence="1">Uncharacterized protein</fullName>
    </submittedName>
</protein>
<accession>A0A9Q0TL32</accession>
<proteinExistence type="predicted"/>
<dbReference type="EMBL" id="JAPFFK010000015">
    <property type="protein sequence ID" value="KAJ6713510.1"/>
    <property type="molecule type" value="Genomic_DNA"/>
</dbReference>
<keyword evidence="2" id="KW-1185">Reference proteome</keyword>
<sequence length="111" mass="12269">MERTPLHCEEDGPIIQSEDRCQPQAPITAYMWGPGFDYPIRGDMSALWLARSKAALKEQNARKNKKETSDQLMLVEVQAVLGRTFMGGHAPDSDASCTRSPFVNANLLSSS</sequence>